<keyword evidence="2" id="KW-1133">Transmembrane helix</keyword>
<dbReference type="Proteomes" id="UP001146067">
    <property type="component" value="Unassembled WGS sequence"/>
</dbReference>
<feature type="compositionally biased region" description="Basic and acidic residues" evidence="1">
    <location>
        <begin position="45"/>
        <end position="55"/>
    </location>
</feature>
<proteinExistence type="predicted"/>
<dbReference type="AlphaFoldDB" id="A0A9X3PEE8"/>
<feature type="region of interest" description="Disordered" evidence="1">
    <location>
        <begin position="45"/>
        <end position="83"/>
    </location>
</feature>
<organism evidence="3 4">
    <name type="scientific">Glycomyces luteolus</name>
    <dbReference type="NCBI Taxonomy" id="2670330"/>
    <lineage>
        <taxon>Bacteria</taxon>
        <taxon>Bacillati</taxon>
        <taxon>Actinomycetota</taxon>
        <taxon>Actinomycetes</taxon>
        <taxon>Glycomycetales</taxon>
        <taxon>Glycomycetaceae</taxon>
        <taxon>Glycomyces</taxon>
    </lineage>
</organism>
<feature type="transmembrane region" description="Helical" evidence="2">
    <location>
        <begin position="6"/>
        <end position="29"/>
    </location>
</feature>
<evidence type="ECO:0000313" key="4">
    <source>
        <dbReference type="Proteomes" id="UP001146067"/>
    </source>
</evidence>
<protein>
    <submittedName>
        <fullName evidence="3">Uncharacterized protein</fullName>
    </submittedName>
</protein>
<evidence type="ECO:0000313" key="3">
    <source>
        <dbReference type="EMBL" id="MDA1362018.1"/>
    </source>
</evidence>
<gene>
    <name evidence="3" type="ORF">O1R50_20500</name>
</gene>
<keyword evidence="4" id="KW-1185">Reference proteome</keyword>
<evidence type="ECO:0000256" key="2">
    <source>
        <dbReference type="SAM" id="Phobius"/>
    </source>
</evidence>
<accession>A0A9X3PEE8</accession>
<sequence>MFMPDSAPWGAVLVAVGMFWIVRFVRAVWPQSSGDRKELLQDFFGRRGRDHRSIEQPDETPDEHSDEPPNETPPGAQGDSIGQ</sequence>
<name>A0A9X3PEE8_9ACTN</name>
<keyword evidence="2" id="KW-0472">Membrane</keyword>
<comment type="caution">
    <text evidence="3">The sequence shown here is derived from an EMBL/GenBank/DDBJ whole genome shotgun (WGS) entry which is preliminary data.</text>
</comment>
<reference evidence="3" key="1">
    <citation type="submission" date="2022-12" db="EMBL/GenBank/DDBJ databases">
        <title>Gycomyces niveus sp.nov.,a novel actinomycete isolated from soil in Shouguan.</title>
        <authorList>
            <person name="Yang X."/>
        </authorList>
    </citation>
    <scope>NUCLEOTIDE SEQUENCE</scope>
    <source>
        <strain evidence="3">NEAU-A15</strain>
    </source>
</reference>
<dbReference type="EMBL" id="JAPZVP010000018">
    <property type="protein sequence ID" value="MDA1362018.1"/>
    <property type="molecule type" value="Genomic_DNA"/>
</dbReference>
<keyword evidence="2" id="KW-0812">Transmembrane</keyword>
<dbReference type="RefSeq" id="WP_270112049.1">
    <property type="nucleotide sequence ID" value="NZ_JAPZVP010000018.1"/>
</dbReference>
<evidence type="ECO:0000256" key="1">
    <source>
        <dbReference type="SAM" id="MobiDB-lite"/>
    </source>
</evidence>